<proteinExistence type="predicted"/>
<sequence length="136" mass="15727">MEKENMKKQWKGKDLSDQLRECGRATTVNHFNRAMDELSKINEEAHDWVSKTPTNTWAKSHFSGRAHTNCLLNNICEVFNCHTLKTRGGNNFGVDSTLSIKSNLSFIIVQLRVIRYPRKIPYFPNYKTDLISHSIV</sequence>
<dbReference type="PANTHER" id="PTHR31973">
    <property type="entry name" value="POLYPROTEIN, PUTATIVE-RELATED"/>
    <property type="match status" value="1"/>
</dbReference>
<evidence type="ECO:0000313" key="2">
    <source>
        <dbReference type="Proteomes" id="UP000235145"/>
    </source>
</evidence>
<gene>
    <name evidence="1" type="ORF">LSAT_V11C500238390</name>
</gene>
<comment type="caution">
    <text evidence="1">The sequence shown here is derived from an EMBL/GenBank/DDBJ whole genome shotgun (WGS) entry which is preliminary data.</text>
</comment>
<dbReference type="PANTHER" id="PTHR31973:SF190">
    <property type="entry name" value="MULE TRANSPOSASE DOMAIN-CONTAINING PROTEIN"/>
    <property type="match status" value="1"/>
</dbReference>
<dbReference type="AlphaFoldDB" id="A0A9R1VPV4"/>
<protein>
    <submittedName>
        <fullName evidence="1">Uncharacterized protein</fullName>
    </submittedName>
</protein>
<accession>A0A9R1VPV4</accession>
<evidence type="ECO:0000313" key="1">
    <source>
        <dbReference type="EMBL" id="KAJ0208421.1"/>
    </source>
</evidence>
<reference evidence="1 2" key="1">
    <citation type="journal article" date="2017" name="Nat. Commun.">
        <title>Genome assembly with in vitro proximity ligation data and whole-genome triplication in lettuce.</title>
        <authorList>
            <person name="Reyes-Chin-Wo S."/>
            <person name="Wang Z."/>
            <person name="Yang X."/>
            <person name="Kozik A."/>
            <person name="Arikit S."/>
            <person name="Song C."/>
            <person name="Xia L."/>
            <person name="Froenicke L."/>
            <person name="Lavelle D.O."/>
            <person name="Truco M.J."/>
            <person name="Xia R."/>
            <person name="Zhu S."/>
            <person name="Xu C."/>
            <person name="Xu H."/>
            <person name="Xu X."/>
            <person name="Cox K."/>
            <person name="Korf I."/>
            <person name="Meyers B.C."/>
            <person name="Michelmore R.W."/>
        </authorList>
    </citation>
    <scope>NUCLEOTIDE SEQUENCE [LARGE SCALE GENOMIC DNA]</scope>
    <source>
        <strain evidence="2">cv. Salinas</strain>
        <tissue evidence="1">Seedlings</tissue>
    </source>
</reference>
<keyword evidence="2" id="KW-1185">Reference proteome</keyword>
<organism evidence="1 2">
    <name type="scientific">Lactuca sativa</name>
    <name type="common">Garden lettuce</name>
    <dbReference type="NCBI Taxonomy" id="4236"/>
    <lineage>
        <taxon>Eukaryota</taxon>
        <taxon>Viridiplantae</taxon>
        <taxon>Streptophyta</taxon>
        <taxon>Embryophyta</taxon>
        <taxon>Tracheophyta</taxon>
        <taxon>Spermatophyta</taxon>
        <taxon>Magnoliopsida</taxon>
        <taxon>eudicotyledons</taxon>
        <taxon>Gunneridae</taxon>
        <taxon>Pentapetalae</taxon>
        <taxon>asterids</taxon>
        <taxon>campanulids</taxon>
        <taxon>Asterales</taxon>
        <taxon>Asteraceae</taxon>
        <taxon>Cichorioideae</taxon>
        <taxon>Cichorieae</taxon>
        <taxon>Lactucinae</taxon>
        <taxon>Lactuca</taxon>
    </lineage>
</organism>
<name>A0A9R1VPV4_LACSA</name>
<dbReference type="EMBL" id="NBSK02000005">
    <property type="protein sequence ID" value="KAJ0208421.1"/>
    <property type="molecule type" value="Genomic_DNA"/>
</dbReference>
<dbReference type="Proteomes" id="UP000235145">
    <property type="component" value="Unassembled WGS sequence"/>
</dbReference>